<organism evidence="1 2">
    <name type="scientific">Dermatophagoides farinae</name>
    <name type="common">American house dust mite</name>
    <dbReference type="NCBI Taxonomy" id="6954"/>
    <lineage>
        <taxon>Eukaryota</taxon>
        <taxon>Metazoa</taxon>
        <taxon>Ecdysozoa</taxon>
        <taxon>Arthropoda</taxon>
        <taxon>Chelicerata</taxon>
        <taxon>Arachnida</taxon>
        <taxon>Acari</taxon>
        <taxon>Acariformes</taxon>
        <taxon>Sarcoptiformes</taxon>
        <taxon>Astigmata</taxon>
        <taxon>Psoroptidia</taxon>
        <taxon>Analgoidea</taxon>
        <taxon>Pyroglyphidae</taxon>
        <taxon>Dermatophagoidinae</taxon>
        <taxon>Dermatophagoides</taxon>
    </lineage>
</organism>
<dbReference type="Proteomes" id="UP000790347">
    <property type="component" value="Unassembled WGS sequence"/>
</dbReference>
<sequence>MNKKMKKLLFTESFVFLLAQNPKHHDQYSLDSIPFRSECCCLLFNTVDAATTIHPLVGT</sequence>
<evidence type="ECO:0000313" key="1">
    <source>
        <dbReference type="EMBL" id="KAH9501191.1"/>
    </source>
</evidence>
<reference evidence="1" key="2">
    <citation type="journal article" date="2022" name="Res Sq">
        <title>Comparative Genomics Reveals Insights into the Divergent Evolution of Astigmatic Mites and Household Pest Adaptations.</title>
        <authorList>
            <person name="Xiong Q."/>
            <person name="Wan A.T.-Y."/>
            <person name="Liu X.-Y."/>
            <person name="Fung C.S.-H."/>
            <person name="Xiao X."/>
            <person name="Malainual N."/>
            <person name="Hou J."/>
            <person name="Wang L."/>
            <person name="Wang M."/>
            <person name="Yang K."/>
            <person name="Cui Y."/>
            <person name="Leung E."/>
            <person name="Nong W."/>
            <person name="Shin S.-K."/>
            <person name="Au S."/>
            <person name="Jeong K.Y."/>
            <person name="Chew F.T."/>
            <person name="Hui J."/>
            <person name="Leung T.F."/>
            <person name="Tungtrongchitr A."/>
            <person name="Zhong N."/>
            <person name="Liu Z."/>
            <person name="Tsui S."/>
        </authorList>
    </citation>
    <scope>NUCLEOTIDE SEQUENCE</scope>
    <source>
        <strain evidence="1">Derf</strain>
        <tissue evidence="1">Whole organism</tissue>
    </source>
</reference>
<reference evidence="1" key="1">
    <citation type="submission" date="2013-05" db="EMBL/GenBank/DDBJ databases">
        <authorList>
            <person name="Yim A.K.Y."/>
            <person name="Chan T.F."/>
            <person name="Ji K.M."/>
            <person name="Liu X.Y."/>
            <person name="Zhou J.W."/>
            <person name="Li R.Q."/>
            <person name="Yang K.Y."/>
            <person name="Li J."/>
            <person name="Li M."/>
            <person name="Law P.T.W."/>
            <person name="Wu Y.L."/>
            <person name="Cai Z.L."/>
            <person name="Qin H."/>
            <person name="Bao Y."/>
            <person name="Leung R.K.K."/>
            <person name="Ng P.K.S."/>
            <person name="Zou J."/>
            <person name="Zhong X.J."/>
            <person name="Ran P.X."/>
            <person name="Zhong N.S."/>
            <person name="Liu Z.G."/>
            <person name="Tsui S.K.W."/>
        </authorList>
    </citation>
    <scope>NUCLEOTIDE SEQUENCE</scope>
    <source>
        <strain evidence="1">Derf</strain>
        <tissue evidence="1">Whole organism</tissue>
    </source>
</reference>
<keyword evidence="2" id="KW-1185">Reference proteome</keyword>
<name>A0A922HTA9_DERFA</name>
<comment type="caution">
    <text evidence="1">The sequence shown here is derived from an EMBL/GenBank/DDBJ whole genome shotgun (WGS) entry which is preliminary data.</text>
</comment>
<dbReference type="EMBL" id="ASGP02000006">
    <property type="protein sequence ID" value="KAH9501191.1"/>
    <property type="molecule type" value="Genomic_DNA"/>
</dbReference>
<protein>
    <submittedName>
        <fullName evidence="1">Uncharacterized protein</fullName>
    </submittedName>
</protein>
<proteinExistence type="predicted"/>
<evidence type="ECO:0000313" key="2">
    <source>
        <dbReference type="Proteomes" id="UP000790347"/>
    </source>
</evidence>
<accession>A0A922HTA9</accession>
<dbReference type="AlphaFoldDB" id="A0A922HTA9"/>
<gene>
    <name evidence="1" type="ORF">DERF_012051</name>
</gene>